<reference evidence="2" key="1">
    <citation type="journal article" date="2024" name="Front. Bioeng. Biotechnol.">
        <title>Genome-scale model development and genomic sequencing of the oleaginous clade Lipomyces.</title>
        <authorList>
            <person name="Czajka J.J."/>
            <person name="Han Y."/>
            <person name="Kim J."/>
            <person name="Mondo S.J."/>
            <person name="Hofstad B.A."/>
            <person name="Robles A."/>
            <person name="Haridas S."/>
            <person name="Riley R."/>
            <person name="LaButti K."/>
            <person name="Pangilinan J."/>
            <person name="Andreopoulos W."/>
            <person name="Lipzen A."/>
            <person name="Yan J."/>
            <person name="Wang M."/>
            <person name="Ng V."/>
            <person name="Grigoriev I.V."/>
            <person name="Spatafora J.W."/>
            <person name="Magnuson J.K."/>
            <person name="Baker S.E."/>
            <person name="Pomraning K.R."/>
        </authorList>
    </citation>
    <scope>NUCLEOTIDE SEQUENCE [LARGE SCALE GENOMIC DNA]</scope>
    <source>
        <strain evidence="2">CBS 7786</strain>
    </source>
</reference>
<gene>
    <name evidence="1" type="ORF">V1525DRAFT_349106</name>
</gene>
<accession>A0ACC3SUE3</accession>
<name>A0ACC3SUE3_LIPKO</name>
<keyword evidence="2" id="KW-1185">Reference proteome</keyword>
<proteinExistence type="predicted"/>
<evidence type="ECO:0000313" key="2">
    <source>
        <dbReference type="Proteomes" id="UP001433508"/>
    </source>
</evidence>
<dbReference type="EMBL" id="MU971436">
    <property type="protein sequence ID" value="KAK9235014.1"/>
    <property type="molecule type" value="Genomic_DNA"/>
</dbReference>
<organism evidence="1 2">
    <name type="scientific">Lipomyces kononenkoae</name>
    <name type="common">Yeast</name>
    <dbReference type="NCBI Taxonomy" id="34357"/>
    <lineage>
        <taxon>Eukaryota</taxon>
        <taxon>Fungi</taxon>
        <taxon>Dikarya</taxon>
        <taxon>Ascomycota</taxon>
        <taxon>Saccharomycotina</taxon>
        <taxon>Lipomycetes</taxon>
        <taxon>Lipomycetales</taxon>
        <taxon>Lipomycetaceae</taxon>
        <taxon>Lipomyces</taxon>
    </lineage>
</organism>
<protein>
    <submittedName>
        <fullName evidence="1">Uncharacterized protein</fullName>
    </submittedName>
</protein>
<comment type="caution">
    <text evidence="1">The sequence shown here is derived from an EMBL/GenBank/DDBJ whole genome shotgun (WGS) entry which is preliminary data.</text>
</comment>
<evidence type="ECO:0000313" key="1">
    <source>
        <dbReference type="EMBL" id="KAK9235014.1"/>
    </source>
</evidence>
<sequence length="326" mass="37655">MGSEEEIRYQRIRELILMNEPDNEYEFAISSNLYDQLKQDLGKDNEDNSYPRLLYNWTRQVVTIVTAPTRLHEDTSQAILSSLFNRVQSILQRERIHLGTGQSLGSSTGPTTLIEDGHSYYEMEPDGVIFFETQDATEFKVVIEVGVTQRYDSLLEKARKWLCDQRCRIVILLAFNESERYCAPRNHISLSRRERNDMVVQMRRHWLSPSFSQFGPLEFRRHIWLNEISEAFVEVVRNDPDSDGTNALTRMKYALIDAGRDESSSVPAAVGDIRLGEFIPPDTLGSDAAADIVVDFFNSDNFMDIVRRAMVNTAVRRFQRVVRRTD</sequence>
<dbReference type="Proteomes" id="UP001433508">
    <property type="component" value="Unassembled WGS sequence"/>
</dbReference>